<dbReference type="PANTHER" id="PTHR12395">
    <property type="entry name" value="DOM-3 RELATED"/>
    <property type="match status" value="1"/>
</dbReference>
<evidence type="ECO:0000313" key="6">
    <source>
        <dbReference type="Proteomes" id="UP000887567"/>
    </source>
</evidence>
<dbReference type="RefSeq" id="XP_020900349.1">
    <property type="nucleotide sequence ID" value="XM_021044690.2"/>
</dbReference>
<dbReference type="GO" id="GO:0004518">
    <property type="term" value="F:nuclease activity"/>
    <property type="evidence" value="ECO:0007669"/>
    <property type="project" value="UniProtKB-KW"/>
</dbReference>
<protein>
    <recommendedName>
        <fullName evidence="2">Decapping nuclease</fullName>
        <ecNumber evidence="2">3.6.1.-</ecNumber>
    </recommendedName>
</protein>
<keyword evidence="2" id="KW-0547">Nucleotide-binding</keyword>
<dbReference type="EnsemblMetazoa" id="XM_021044690.2">
    <property type="protein sequence ID" value="XP_020900349.1"/>
    <property type="gene ID" value="LOC110238989"/>
</dbReference>
<dbReference type="GO" id="GO:0003723">
    <property type="term" value="F:RNA binding"/>
    <property type="evidence" value="ECO:0007669"/>
    <property type="project" value="UniProtKB-KW"/>
</dbReference>
<dbReference type="Proteomes" id="UP000887567">
    <property type="component" value="Unplaced"/>
</dbReference>
<comment type="subcellular location">
    <subcellularLocation>
        <location evidence="2">Nucleus</location>
    </subcellularLocation>
</comment>
<evidence type="ECO:0000259" key="4">
    <source>
        <dbReference type="Pfam" id="PF08652"/>
    </source>
</evidence>
<dbReference type="GO" id="GO:0110155">
    <property type="term" value="P:NAD-cap decapping"/>
    <property type="evidence" value="ECO:0007669"/>
    <property type="project" value="TreeGrafter"/>
</dbReference>
<dbReference type="PANTHER" id="PTHR12395:SF9">
    <property type="entry name" value="DECAPPING AND EXORIBONUCLEASE PROTEIN"/>
    <property type="match status" value="1"/>
</dbReference>
<dbReference type="GeneID" id="110238989"/>
<feature type="region of interest" description="Disordered" evidence="3">
    <location>
        <begin position="216"/>
        <end position="242"/>
    </location>
</feature>
<evidence type="ECO:0000313" key="5">
    <source>
        <dbReference type="EnsemblMetazoa" id="XP_020900349.1"/>
    </source>
</evidence>
<evidence type="ECO:0000256" key="2">
    <source>
        <dbReference type="RuleBase" id="RU367113"/>
    </source>
</evidence>
<feature type="region of interest" description="Disordered" evidence="3">
    <location>
        <begin position="1"/>
        <end position="23"/>
    </location>
</feature>
<proteinExistence type="inferred from homology"/>
<organism evidence="5 6">
    <name type="scientific">Exaiptasia diaphana</name>
    <name type="common">Tropical sea anemone</name>
    <name type="synonym">Aiptasia pulchella</name>
    <dbReference type="NCBI Taxonomy" id="2652724"/>
    <lineage>
        <taxon>Eukaryota</taxon>
        <taxon>Metazoa</taxon>
        <taxon>Cnidaria</taxon>
        <taxon>Anthozoa</taxon>
        <taxon>Hexacorallia</taxon>
        <taxon>Actiniaria</taxon>
        <taxon>Aiptasiidae</taxon>
        <taxon>Exaiptasia</taxon>
    </lineage>
</organism>
<dbReference type="InterPro" id="IPR039039">
    <property type="entry name" value="RAI1-like_fam"/>
</dbReference>
<dbReference type="GO" id="GO:0034353">
    <property type="term" value="F:mRNA 5'-diphosphatase activity"/>
    <property type="evidence" value="ECO:0007669"/>
    <property type="project" value="TreeGrafter"/>
</dbReference>
<feature type="domain" description="RAI1-like" evidence="4">
    <location>
        <begin position="43"/>
        <end position="407"/>
    </location>
</feature>
<feature type="compositionally biased region" description="Low complexity" evidence="3">
    <location>
        <begin position="221"/>
        <end position="232"/>
    </location>
</feature>
<dbReference type="GO" id="GO:0005634">
    <property type="term" value="C:nucleus"/>
    <property type="evidence" value="ECO:0007669"/>
    <property type="project" value="UniProtKB-SubCell"/>
</dbReference>
<comment type="function">
    <text evidence="2">Decapping enzyme for NAD-capped RNAs: specifically hydrolyzes the nicotinamide adenine dinucleotide (NAD) cap from a subset of RNAs by removing the entire NAD moiety from the 5'-end of an NAD-capped RNA.</text>
</comment>
<dbReference type="KEGG" id="epa:110238989"/>
<evidence type="ECO:0000256" key="1">
    <source>
        <dbReference type="ARBA" id="ARBA00006562"/>
    </source>
</evidence>
<dbReference type="GO" id="GO:0046872">
    <property type="term" value="F:metal ion binding"/>
    <property type="evidence" value="ECO:0007669"/>
    <property type="project" value="UniProtKB-KW"/>
</dbReference>
<dbReference type="GO" id="GO:0000956">
    <property type="term" value="P:nuclear-transcribed mRNA catabolic process"/>
    <property type="evidence" value="ECO:0007669"/>
    <property type="project" value="TreeGrafter"/>
</dbReference>
<dbReference type="GO" id="GO:0005829">
    <property type="term" value="C:cytosol"/>
    <property type="evidence" value="ECO:0007669"/>
    <property type="project" value="TreeGrafter"/>
</dbReference>
<keyword evidence="2" id="KW-0540">Nuclease</keyword>
<keyword evidence="2" id="KW-0539">Nucleus</keyword>
<dbReference type="OMA" id="VVTWRGH"/>
<sequence length="411" mass="48457">MKRRTEDPGESESKVPRTEERPHSVFHVTPIESLHSEVLPSFRKPVEVGCFSLDVDRKFHDDNHQLKYFHPPRTIDFDLRAGYKDYVERDDDVKEHLDHLLMWINKHRERFELPKKDSVENGQAASSQAFTNLHTDFITWRGHVTKLLVTPYEIREPWKFAATLHKGTIYISEIETQEAYDKRKNMEEKHKEMCYWGHKFETYVCRLVSEKLKKKSGEMPSTSTDAAASSADAPKKQSPVNNSEGFVSVVRTRLERHSMVFGAEVDCCTRETEESPGNYIELKTSNHPHSHHQHWSFKRYKLLKWWAQSFLAGIPKIICGFRHHHGKVNELQTYNTLEIPRMVRNEDNMWDMNICLNFLNKFLDWVKMVVTEDDPKKVYIFSFKSPFENIIMEDCKNGENSFLPEWFTKET</sequence>
<comment type="similarity">
    <text evidence="1 2">Belongs to the DXO/Dom3Z family.</text>
</comment>
<keyword evidence="2" id="KW-0479">Metal-binding</keyword>
<keyword evidence="2" id="KW-0378">Hydrolase</keyword>
<name>A0A913X951_EXADI</name>
<reference evidence="5" key="1">
    <citation type="submission" date="2022-11" db="UniProtKB">
        <authorList>
            <consortium name="EnsemblMetazoa"/>
        </authorList>
    </citation>
    <scope>IDENTIFICATION</scope>
</reference>
<dbReference type="GO" id="GO:0000166">
    <property type="term" value="F:nucleotide binding"/>
    <property type="evidence" value="ECO:0007669"/>
    <property type="project" value="UniProtKB-KW"/>
</dbReference>
<keyword evidence="6" id="KW-1185">Reference proteome</keyword>
<dbReference type="EC" id="3.6.1.-" evidence="2"/>
<keyword evidence="2" id="KW-0694">RNA-binding</keyword>
<dbReference type="AlphaFoldDB" id="A0A913X951"/>
<dbReference type="OrthoDB" id="5853397at2759"/>
<dbReference type="Pfam" id="PF08652">
    <property type="entry name" value="RAI1"/>
    <property type="match status" value="1"/>
</dbReference>
<dbReference type="InterPro" id="IPR013961">
    <property type="entry name" value="RAI1"/>
</dbReference>
<accession>A0A913X951</accession>
<comment type="cofactor">
    <cofactor evidence="2">
        <name>a divalent metal cation</name>
        <dbReference type="ChEBI" id="CHEBI:60240"/>
    </cofactor>
</comment>
<evidence type="ECO:0000256" key="3">
    <source>
        <dbReference type="SAM" id="MobiDB-lite"/>
    </source>
</evidence>